<feature type="transmembrane region" description="Helical" evidence="1">
    <location>
        <begin position="320"/>
        <end position="344"/>
    </location>
</feature>
<dbReference type="EMBL" id="LC066377">
    <property type="protein sequence ID" value="BAT28538.1"/>
    <property type="molecule type" value="Genomic_DNA"/>
</dbReference>
<keyword evidence="1" id="KW-0812">Transmembrane</keyword>
<feature type="transmembrane region" description="Helical" evidence="1">
    <location>
        <begin position="465"/>
        <end position="488"/>
    </location>
</feature>
<evidence type="ECO:0000313" key="3">
    <source>
        <dbReference type="EMBL" id="BAT28538.1"/>
    </source>
</evidence>
<feature type="transmembrane region" description="Helical" evidence="1">
    <location>
        <begin position="147"/>
        <end position="163"/>
    </location>
</feature>
<dbReference type="Pfam" id="PF01970">
    <property type="entry name" value="TctA"/>
    <property type="match status" value="1"/>
</dbReference>
<feature type="transmembrane region" description="Helical" evidence="1">
    <location>
        <begin position="20"/>
        <end position="49"/>
    </location>
</feature>
<feature type="transmembrane region" description="Helical" evidence="1">
    <location>
        <begin position="415"/>
        <end position="444"/>
    </location>
</feature>
<feature type="transmembrane region" description="Helical" evidence="1">
    <location>
        <begin position="391"/>
        <end position="409"/>
    </location>
</feature>
<evidence type="ECO:0000256" key="1">
    <source>
        <dbReference type="SAM" id="Phobius"/>
    </source>
</evidence>
<evidence type="ECO:0000259" key="2">
    <source>
        <dbReference type="Pfam" id="PF01970"/>
    </source>
</evidence>
<feature type="transmembrane region" description="Helical" evidence="1">
    <location>
        <begin position="260"/>
        <end position="283"/>
    </location>
</feature>
<name>A0A0P0Z3A9_9HYPH</name>
<feature type="transmembrane region" description="Helical" evidence="1">
    <location>
        <begin position="356"/>
        <end position="379"/>
    </location>
</feature>
<protein>
    <recommendedName>
        <fullName evidence="2">DUF112 domain-containing protein</fullName>
    </recommendedName>
</protein>
<sequence length="505" mass="51959">MDTLQSLMAGFAISLMPANLLAALIGSVLGIVIGAIPGLGSVTAIALLLPLTFGVEPTTAIIMLAAVYFGCMFGGAYSAILINIPGDAPAVITAVDGYPMARRGEAGRALFGANYASFIGATIAIIILTFTGPLLAGFGLRFGPAETALLILVALTSIGWLLGSSPWKGLVSTGLGILLSTIGIGVTFGQPRFTFDSINLLNGISFIPLVIGMFGFAQLMEMVGTKLSGEAPKSRVGIRESFPSRADAAALFPPSLRSGLVGTLTGVLPGAGATVGSFFAYILEKRIGRNRAQMGKGCVEGVVASEAGNNAAAVGSFAPLLSLGIPGSGTSAILLGGLMMWGLQPGPLLFQTQPDFVWGLISSMYIGNIMAVIAAFAIIPFLMRILSIPTGILIPLIAMVCVVAAYSVNGNMFDVWFMLGVGVAAYLLKLADYPVAPLLLAFVLAPRLETSMRQAFDISNGGLHIFVSSPIAVALLIAFVAVIAILAVQLARGGGDDVEQAPKGF</sequence>
<dbReference type="InterPro" id="IPR002823">
    <property type="entry name" value="DUF112_TM"/>
</dbReference>
<dbReference type="PANTHER" id="PTHR35342">
    <property type="entry name" value="TRICARBOXYLIC TRANSPORT PROTEIN"/>
    <property type="match status" value="1"/>
</dbReference>
<organism evidence="3">
    <name type="scientific">Aureimonas frigidaquae</name>
    <dbReference type="NCBI Taxonomy" id="424757"/>
    <lineage>
        <taxon>Bacteria</taxon>
        <taxon>Pseudomonadati</taxon>
        <taxon>Pseudomonadota</taxon>
        <taxon>Alphaproteobacteria</taxon>
        <taxon>Hyphomicrobiales</taxon>
        <taxon>Aurantimonadaceae</taxon>
        <taxon>Aureimonas</taxon>
    </lineage>
</organism>
<dbReference type="AlphaFoldDB" id="A0A0P0Z3A9"/>
<feature type="transmembrane region" description="Helical" evidence="1">
    <location>
        <begin position="115"/>
        <end position="140"/>
    </location>
</feature>
<feature type="transmembrane region" description="Helical" evidence="1">
    <location>
        <begin position="200"/>
        <end position="220"/>
    </location>
</feature>
<keyword evidence="1" id="KW-0472">Membrane</keyword>
<keyword evidence="1" id="KW-1133">Transmembrane helix</keyword>
<feature type="transmembrane region" description="Helical" evidence="1">
    <location>
        <begin position="61"/>
        <end position="82"/>
    </location>
</feature>
<dbReference type="RefSeq" id="WP_192842987.1">
    <property type="nucleotide sequence ID" value="NZ_BBWR01000002.1"/>
</dbReference>
<feature type="transmembrane region" description="Helical" evidence="1">
    <location>
        <begin position="169"/>
        <end position="188"/>
    </location>
</feature>
<reference evidence="3" key="1">
    <citation type="journal article" date="2015" name="Proc. Natl. Acad. Sci. U.S.A.">
        <title>Bacterial clade with the ribosomal RNA operon on a small plasmid rather than the chromosome.</title>
        <authorList>
            <person name="Anda M."/>
            <person name="Ohtsubo Y."/>
            <person name="Okubo T."/>
            <person name="Sugawara M."/>
            <person name="Nagata Y."/>
            <person name="Tsuda M."/>
            <person name="Minamisawa K."/>
            <person name="Mitsui H."/>
        </authorList>
    </citation>
    <scope>NUCLEOTIDE SEQUENCE</scope>
    <source>
        <strain evidence="3">JCM 14755</strain>
    </source>
</reference>
<dbReference type="PANTHER" id="PTHR35342:SF1">
    <property type="entry name" value="BLR4373 PROTEIN"/>
    <property type="match status" value="1"/>
</dbReference>
<proteinExistence type="predicted"/>
<feature type="domain" description="DUF112" evidence="2">
    <location>
        <begin position="20"/>
        <end position="440"/>
    </location>
</feature>
<accession>A0A0P0Z3A9</accession>